<evidence type="ECO:0000313" key="5">
    <source>
        <dbReference type="EMBL" id="GFO24531.1"/>
    </source>
</evidence>
<dbReference type="Pfam" id="PF05225">
    <property type="entry name" value="HTH_psq"/>
    <property type="match status" value="1"/>
</dbReference>
<dbReference type="Gene3D" id="1.10.10.60">
    <property type="entry name" value="Homeodomain-like"/>
    <property type="match status" value="1"/>
</dbReference>
<sequence length="459" mass="50658">MESDGESAVINVPDGASTVVGVPDGESTVVTLNFGPVRTKGPPKGQDCFSRFAKKRKLATNAVVNSCVLCAIRSHRQVHLPQETKLRLPEEENSTCEGEGVRKRHDNDTVTKAVDAMKGGLSFRKASATFGIPLGTLVDKVKGRRPLHTEKNTSSLLTLGEEQKLVEWLIALAGSGFGHTVDDPRMTAKRLIDLRREKEGSPSSATNEDTTPSRAWAYQFVKRHPQLTKRSPVSLGKERAVICRDVVRRWFEELRSCCNAIDPVLLKSPQRLFNADETGFSFDPKSRKVIAQKGAKHVYKVTANTKKQVTVLTCSSAAGQYLPPTLIYPYKRVPTKNLLADFPDALIQASDNGWITAPIFLKWLEECFVPAVKPLPKPVLLLVDGHPSHTSMEEITEICLKNQVMLFCLLPHASHLIHPWEQALFGSLKSVWGEASRQHIFHTGEGVGLDSFAGVFRPA</sequence>
<dbReference type="Gene3D" id="3.30.420.10">
    <property type="entry name" value="Ribonuclease H-like superfamily/Ribonuclease H"/>
    <property type="match status" value="1"/>
</dbReference>
<dbReference type="PANTHER" id="PTHR19303:SF74">
    <property type="entry name" value="POGO TRANSPOSABLE ELEMENT WITH KRAB DOMAIN"/>
    <property type="match status" value="1"/>
</dbReference>
<organism evidence="5 6">
    <name type="scientific">Plakobranchus ocellatus</name>
    <dbReference type="NCBI Taxonomy" id="259542"/>
    <lineage>
        <taxon>Eukaryota</taxon>
        <taxon>Metazoa</taxon>
        <taxon>Spiralia</taxon>
        <taxon>Lophotrochozoa</taxon>
        <taxon>Mollusca</taxon>
        <taxon>Gastropoda</taxon>
        <taxon>Heterobranchia</taxon>
        <taxon>Euthyneura</taxon>
        <taxon>Panpulmonata</taxon>
        <taxon>Sacoglossa</taxon>
        <taxon>Placobranchoidea</taxon>
        <taxon>Plakobranchidae</taxon>
        <taxon>Plakobranchus</taxon>
    </lineage>
</organism>
<gene>
    <name evidence="5" type="ORF">PoB_005103600</name>
</gene>
<protein>
    <submittedName>
        <fullName evidence="5">Tigger transposable element-derived protein 6-like protein</fullName>
    </submittedName>
</protein>
<dbReference type="InterPro" id="IPR050863">
    <property type="entry name" value="CenT-Element_Derived"/>
</dbReference>
<dbReference type="SUPFAM" id="SSF46689">
    <property type="entry name" value="Homeodomain-like"/>
    <property type="match status" value="1"/>
</dbReference>
<keyword evidence="3" id="KW-0539">Nucleus</keyword>
<proteinExistence type="predicted"/>
<feature type="domain" description="HTH CENPB-type" evidence="4">
    <location>
        <begin position="149"/>
        <end position="230"/>
    </location>
</feature>
<dbReference type="InterPro" id="IPR006600">
    <property type="entry name" value="HTH_CenpB_DNA-bd_dom"/>
</dbReference>
<dbReference type="AlphaFoldDB" id="A0AAV4BVI7"/>
<dbReference type="Pfam" id="PF03184">
    <property type="entry name" value="DDE_1"/>
    <property type="match status" value="1"/>
</dbReference>
<dbReference type="PROSITE" id="PS51253">
    <property type="entry name" value="HTH_CENPB"/>
    <property type="match status" value="1"/>
</dbReference>
<evidence type="ECO:0000259" key="4">
    <source>
        <dbReference type="PROSITE" id="PS51253"/>
    </source>
</evidence>
<reference evidence="5 6" key="1">
    <citation type="journal article" date="2021" name="Elife">
        <title>Chloroplast acquisition without the gene transfer in kleptoplastic sea slugs, Plakobranchus ocellatus.</title>
        <authorList>
            <person name="Maeda T."/>
            <person name="Takahashi S."/>
            <person name="Yoshida T."/>
            <person name="Shimamura S."/>
            <person name="Takaki Y."/>
            <person name="Nagai Y."/>
            <person name="Toyoda A."/>
            <person name="Suzuki Y."/>
            <person name="Arimoto A."/>
            <person name="Ishii H."/>
            <person name="Satoh N."/>
            <person name="Nishiyama T."/>
            <person name="Hasebe M."/>
            <person name="Maruyama T."/>
            <person name="Minagawa J."/>
            <person name="Obokata J."/>
            <person name="Shigenobu S."/>
        </authorList>
    </citation>
    <scope>NUCLEOTIDE SEQUENCE [LARGE SCALE GENOMIC DNA]</scope>
</reference>
<evidence type="ECO:0000256" key="1">
    <source>
        <dbReference type="ARBA" id="ARBA00004123"/>
    </source>
</evidence>
<dbReference type="EMBL" id="BLXT01005617">
    <property type="protein sequence ID" value="GFO24531.1"/>
    <property type="molecule type" value="Genomic_DNA"/>
</dbReference>
<keyword evidence="2" id="KW-0238">DNA-binding</keyword>
<dbReference type="Proteomes" id="UP000735302">
    <property type="component" value="Unassembled WGS sequence"/>
</dbReference>
<evidence type="ECO:0000256" key="2">
    <source>
        <dbReference type="ARBA" id="ARBA00023125"/>
    </source>
</evidence>
<dbReference type="InterPro" id="IPR036397">
    <property type="entry name" value="RNaseH_sf"/>
</dbReference>
<dbReference type="InterPro" id="IPR009057">
    <property type="entry name" value="Homeodomain-like_sf"/>
</dbReference>
<evidence type="ECO:0000313" key="6">
    <source>
        <dbReference type="Proteomes" id="UP000735302"/>
    </source>
</evidence>
<accession>A0AAV4BVI7</accession>
<name>A0AAV4BVI7_9GAST</name>
<comment type="subcellular location">
    <subcellularLocation>
        <location evidence="1">Nucleus</location>
    </subcellularLocation>
</comment>
<keyword evidence="6" id="KW-1185">Reference proteome</keyword>
<dbReference type="GO" id="GO:0003677">
    <property type="term" value="F:DNA binding"/>
    <property type="evidence" value="ECO:0007669"/>
    <property type="project" value="UniProtKB-KW"/>
</dbReference>
<dbReference type="InterPro" id="IPR004875">
    <property type="entry name" value="DDE_SF_endonuclease_dom"/>
</dbReference>
<evidence type="ECO:0000256" key="3">
    <source>
        <dbReference type="ARBA" id="ARBA00023242"/>
    </source>
</evidence>
<dbReference type="GO" id="GO:0005634">
    <property type="term" value="C:nucleus"/>
    <property type="evidence" value="ECO:0007669"/>
    <property type="project" value="UniProtKB-SubCell"/>
</dbReference>
<comment type="caution">
    <text evidence="5">The sequence shown here is derived from an EMBL/GenBank/DDBJ whole genome shotgun (WGS) entry which is preliminary data.</text>
</comment>
<dbReference type="InterPro" id="IPR007889">
    <property type="entry name" value="HTH_Psq"/>
</dbReference>
<dbReference type="PANTHER" id="PTHR19303">
    <property type="entry name" value="TRANSPOSON"/>
    <property type="match status" value="1"/>
</dbReference>